<protein>
    <submittedName>
        <fullName evidence="1">DUF4192 domain-containing protein</fullName>
    </submittedName>
</protein>
<dbReference type="InterPro" id="IPR025447">
    <property type="entry name" value="DUF4192"/>
</dbReference>
<dbReference type="Proteomes" id="UP000632138">
    <property type="component" value="Unassembled WGS sequence"/>
</dbReference>
<dbReference type="EMBL" id="JAENHP010000004">
    <property type="protein sequence ID" value="MBM2616945.1"/>
    <property type="molecule type" value="Genomic_DNA"/>
</dbReference>
<proteinExistence type="predicted"/>
<evidence type="ECO:0000313" key="1">
    <source>
        <dbReference type="EMBL" id="MBM2616945.1"/>
    </source>
</evidence>
<dbReference type="RefSeq" id="WP_203376966.1">
    <property type="nucleotide sequence ID" value="NZ_JAENHP010000004.1"/>
</dbReference>
<reference evidence="1 2" key="1">
    <citation type="submission" date="2021-01" db="EMBL/GenBank/DDBJ databases">
        <title>Actinoplanes sp. nov. LDG1-06 isolated from lichen.</title>
        <authorList>
            <person name="Saeng-In P."/>
            <person name="Phongsopitanun W."/>
            <person name="Kanchanasin P."/>
            <person name="Yuki M."/>
            <person name="Kudo T."/>
            <person name="Ohkuma M."/>
            <person name="Tanasupawat S."/>
        </authorList>
    </citation>
    <scope>NUCLEOTIDE SEQUENCE [LARGE SCALE GENOMIC DNA]</scope>
    <source>
        <strain evidence="1 2">LDG1-06</strain>
    </source>
</reference>
<organism evidence="1 2">
    <name type="scientific">Paractinoplanes ovalisporus</name>
    <dbReference type="NCBI Taxonomy" id="2810368"/>
    <lineage>
        <taxon>Bacteria</taxon>
        <taxon>Bacillati</taxon>
        <taxon>Actinomycetota</taxon>
        <taxon>Actinomycetes</taxon>
        <taxon>Micromonosporales</taxon>
        <taxon>Micromonosporaceae</taxon>
        <taxon>Paractinoplanes</taxon>
    </lineage>
</organism>
<gene>
    <name evidence="1" type="ORF">JIG36_15405</name>
</gene>
<accession>A0ABS2AAT4</accession>
<dbReference type="Pfam" id="PF13830">
    <property type="entry name" value="DUF4192"/>
    <property type="match status" value="1"/>
</dbReference>
<keyword evidence="2" id="KW-1185">Reference proteome</keyword>
<evidence type="ECO:0000313" key="2">
    <source>
        <dbReference type="Proteomes" id="UP000632138"/>
    </source>
</evidence>
<sequence length="340" mass="36121">MALGADARAATLPGMNPECTITVRSSADLIAVTPYLLGFHPTDSVVVIGTAGPVVSFVARHDLLRPDDDGDDSIAPLVAAQEVEAVTILGYGRPGPVGRTVETLAAGLTRSGVPIREKLRITDGRWWRFGCTDSACCPPSGNPVPTHGSVAAAAVYQGQVALPSREALIAQVAAVEGELRARTSAATTRICRRYALLFSVNPHPELVLLRAGRLLVIKAETTYASGRSLTAEEIAHLGVVLTSPVVLDEAINRTRDEPWRIALWTEVTRGVDPFWVPGPACLLSHAAWRQGLGALARVAIDRALRQDPGHRMACTLDRLLAAGISHDTVADLAPPRSVTR</sequence>
<comment type="caution">
    <text evidence="1">The sequence shown here is derived from an EMBL/GenBank/DDBJ whole genome shotgun (WGS) entry which is preliminary data.</text>
</comment>
<name>A0ABS2AAT4_9ACTN</name>